<name>A0ABS5YL80_9ACTN</name>
<accession>A0ABS5YL80</accession>
<dbReference type="EMBL" id="JAHKKG010000004">
    <property type="protein sequence ID" value="MBU2664192.1"/>
    <property type="molecule type" value="Genomic_DNA"/>
</dbReference>
<feature type="transmembrane region" description="Helical" evidence="1">
    <location>
        <begin position="29"/>
        <end position="47"/>
    </location>
</feature>
<sequence>MLPLHFICAYVQSHLAAKKDDEGATAVEYGLLVTLIAVVLIAGATIFGNKISAMFTAVGNKLVSPS</sequence>
<dbReference type="Proteomes" id="UP001519654">
    <property type="component" value="Unassembled WGS sequence"/>
</dbReference>
<protein>
    <submittedName>
        <fullName evidence="2">Flp family type IVb pilin</fullName>
    </submittedName>
</protein>
<evidence type="ECO:0000313" key="2">
    <source>
        <dbReference type="EMBL" id="MBU2664192.1"/>
    </source>
</evidence>
<keyword evidence="3" id="KW-1185">Reference proteome</keyword>
<evidence type="ECO:0000256" key="1">
    <source>
        <dbReference type="SAM" id="Phobius"/>
    </source>
</evidence>
<proteinExistence type="predicted"/>
<evidence type="ECO:0000313" key="3">
    <source>
        <dbReference type="Proteomes" id="UP001519654"/>
    </source>
</evidence>
<dbReference type="RefSeq" id="WP_215786607.1">
    <property type="nucleotide sequence ID" value="NZ_JAHKKG010000004.1"/>
</dbReference>
<reference evidence="2 3" key="1">
    <citation type="submission" date="2021-06" db="EMBL/GenBank/DDBJ databases">
        <title>Actinoplanes lichenicola sp. nov., and Actinoplanes ovalisporus sp. nov., isolated from lichen in Thailand.</title>
        <authorList>
            <person name="Saeng-In P."/>
            <person name="Kanchanasin P."/>
            <person name="Yuki M."/>
            <person name="Kudo T."/>
            <person name="Ohkuma M."/>
            <person name="Phongsopitanun W."/>
            <person name="Tanasupawat S."/>
        </authorList>
    </citation>
    <scope>NUCLEOTIDE SEQUENCE [LARGE SCALE GENOMIC DNA]</scope>
    <source>
        <strain evidence="2 3">NBRC 110975</strain>
    </source>
</reference>
<dbReference type="InterPro" id="IPR007047">
    <property type="entry name" value="Flp_Fap"/>
</dbReference>
<dbReference type="Pfam" id="PF04964">
    <property type="entry name" value="Flp_Fap"/>
    <property type="match status" value="1"/>
</dbReference>
<comment type="caution">
    <text evidence="2">The sequence shown here is derived from an EMBL/GenBank/DDBJ whole genome shotgun (WGS) entry which is preliminary data.</text>
</comment>
<gene>
    <name evidence="2" type="ORF">KOI35_11885</name>
</gene>
<keyword evidence="1" id="KW-0812">Transmembrane</keyword>
<organism evidence="2 3">
    <name type="scientific">Paractinoplanes bogorensis</name>
    <dbReference type="NCBI Taxonomy" id="1610840"/>
    <lineage>
        <taxon>Bacteria</taxon>
        <taxon>Bacillati</taxon>
        <taxon>Actinomycetota</taxon>
        <taxon>Actinomycetes</taxon>
        <taxon>Micromonosporales</taxon>
        <taxon>Micromonosporaceae</taxon>
        <taxon>Paractinoplanes</taxon>
    </lineage>
</organism>
<keyword evidence="1" id="KW-1133">Transmembrane helix</keyword>
<keyword evidence="1" id="KW-0472">Membrane</keyword>